<dbReference type="NCBIfam" id="TIGR01643">
    <property type="entry name" value="YD_repeat_2x"/>
    <property type="match status" value="1"/>
</dbReference>
<evidence type="ECO:0008006" key="3">
    <source>
        <dbReference type="Google" id="ProtNLM"/>
    </source>
</evidence>
<accession>A0A323UP32</accession>
<dbReference type="InterPro" id="IPR006530">
    <property type="entry name" value="YD"/>
</dbReference>
<protein>
    <recommendedName>
        <fullName evidence="3">RHS repeat protein</fullName>
    </recommendedName>
</protein>
<dbReference type="RefSeq" id="WP_133255204.1">
    <property type="nucleotide sequence ID" value="NZ_QKOE01000226.1"/>
</dbReference>
<sequence length="73" mass="7894">RDGAGPRAIAYAYDASGRLIASQHGAQRHDYRFDPAGNRLDVTAPNGTLSALADDDWAHTVARNLSDPEFNLL</sequence>
<proteinExistence type="predicted"/>
<dbReference type="OrthoDB" id="8553452at2"/>
<dbReference type="AlphaFoldDB" id="A0A323UP32"/>
<gene>
    <name evidence="1" type="ORF">DNK49_23835</name>
</gene>
<reference evidence="1 2" key="1">
    <citation type="submission" date="2018-06" db="EMBL/GenBank/DDBJ databases">
        <title>Azoarcus communis strain SWub3 genome.</title>
        <authorList>
            <person name="Zorraquino Salvo V."/>
            <person name="Toubiana D."/>
            <person name="Blumwald E."/>
        </authorList>
    </citation>
    <scope>NUCLEOTIDE SEQUENCE [LARGE SCALE GENOMIC DNA]</scope>
    <source>
        <strain evidence="1 2">SWub3</strain>
    </source>
</reference>
<dbReference type="EMBL" id="QKOE01000226">
    <property type="protein sequence ID" value="PZA14077.1"/>
    <property type="molecule type" value="Genomic_DNA"/>
</dbReference>
<dbReference type="InterPro" id="IPR031325">
    <property type="entry name" value="RHS_repeat"/>
</dbReference>
<dbReference type="Pfam" id="PF05593">
    <property type="entry name" value="RHS_repeat"/>
    <property type="match status" value="1"/>
</dbReference>
<evidence type="ECO:0000313" key="1">
    <source>
        <dbReference type="EMBL" id="PZA14077.1"/>
    </source>
</evidence>
<feature type="non-terminal residue" evidence="1">
    <location>
        <position position="1"/>
    </location>
</feature>
<organism evidence="1 2">
    <name type="scientific">Parazoarcus communis SWub3 = DSM 12120</name>
    <dbReference type="NCBI Taxonomy" id="1121029"/>
    <lineage>
        <taxon>Bacteria</taxon>
        <taxon>Pseudomonadati</taxon>
        <taxon>Pseudomonadota</taxon>
        <taxon>Betaproteobacteria</taxon>
        <taxon>Rhodocyclales</taxon>
        <taxon>Zoogloeaceae</taxon>
        <taxon>Parazoarcus</taxon>
    </lineage>
</organism>
<comment type="caution">
    <text evidence="1">The sequence shown here is derived from an EMBL/GenBank/DDBJ whole genome shotgun (WGS) entry which is preliminary data.</text>
</comment>
<dbReference type="Gene3D" id="2.180.10.10">
    <property type="entry name" value="RHS repeat-associated core"/>
    <property type="match status" value="1"/>
</dbReference>
<feature type="non-terminal residue" evidence="1">
    <location>
        <position position="73"/>
    </location>
</feature>
<keyword evidence="2" id="KW-1185">Reference proteome</keyword>
<dbReference type="Proteomes" id="UP000248259">
    <property type="component" value="Unassembled WGS sequence"/>
</dbReference>
<name>A0A323UP32_9RHOO</name>
<evidence type="ECO:0000313" key="2">
    <source>
        <dbReference type="Proteomes" id="UP000248259"/>
    </source>
</evidence>